<keyword evidence="2" id="KW-0547">Nucleotide-binding</keyword>
<dbReference type="GO" id="GO:0005524">
    <property type="term" value="F:ATP binding"/>
    <property type="evidence" value="ECO:0007669"/>
    <property type="project" value="UniProtKB-KW"/>
</dbReference>
<feature type="region of interest" description="Disordered" evidence="6">
    <location>
        <begin position="382"/>
        <end position="682"/>
    </location>
</feature>
<dbReference type="SMART" id="SM00219">
    <property type="entry name" value="TyrKc"/>
    <property type="match status" value="1"/>
</dbReference>
<evidence type="ECO:0000256" key="1">
    <source>
        <dbReference type="ARBA" id="ARBA00008874"/>
    </source>
</evidence>
<feature type="compositionally biased region" description="Acidic residues" evidence="6">
    <location>
        <begin position="628"/>
        <end position="652"/>
    </location>
</feature>
<protein>
    <submittedName>
        <fullName evidence="9">Non-specific serine/threonine protein kinase</fullName>
    </submittedName>
</protein>
<comment type="similarity">
    <text evidence="1">Belongs to the protein kinase superfamily. STE Ser/Thr protein kinase family. STE20 subfamily.</text>
</comment>
<dbReference type="InterPro" id="IPR011009">
    <property type="entry name" value="Kinase-like_dom_sf"/>
</dbReference>
<keyword evidence="3" id="KW-0067">ATP-binding</keyword>
<keyword evidence="10" id="KW-1185">Reference proteome</keyword>
<dbReference type="AlphaFoldDB" id="A0A8H6TQR0"/>
<organism evidence="9 10">
    <name type="scientific">Mycena chlorophos</name>
    <name type="common">Agaric fungus</name>
    <name type="synonym">Agaricus chlorophos</name>
    <dbReference type="NCBI Taxonomy" id="658473"/>
    <lineage>
        <taxon>Eukaryota</taxon>
        <taxon>Fungi</taxon>
        <taxon>Dikarya</taxon>
        <taxon>Basidiomycota</taxon>
        <taxon>Agaricomycotina</taxon>
        <taxon>Agaricomycetes</taxon>
        <taxon>Agaricomycetidae</taxon>
        <taxon>Agaricales</taxon>
        <taxon>Marasmiineae</taxon>
        <taxon>Mycenaceae</taxon>
        <taxon>Mycena</taxon>
    </lineage>
</organism>
<proteinExistence type="inferred from homology"/>
<evidence type="ECO:0000259" key="7">
    <source>
        <dbReference type="PROSITE" id="PS50011"/>
    </source>
</evidence>
<feature type="compositionally biased region" description="Low complexity" evidence="6">
    <location>
        <begin position="225"/>
        <end position="272"/>
    </location>
</feature>
<feature type="domain" description="CRIB" evidence="8">
    <location>
        <begin position="108"/>
        <end position="121"/>
    </location>
</feature>
<dbReference type="GO" id="GO:0004713">
    <property type="term" value="F:protein tyrosine kinase activity"/>
    <property type="evidence" value="ECO:0007669"/>
    <property type="project" value="InterPro"/>
</dbReference>
<feature type="compositionally biased region" description="Pro residues" evidence="6">
    <location>
        <begin position="300"/>
        <end position="310"/>
    </location>
</feature>
<evidence type="ECO:0000256" key="5">
    <source>
        <dbReference type="ARBA" id="ARBA00048679"/>
    </source>
</evidence>
<feature type="compositionally biased region" description="Polar residues" evidence="6">
    <location>
        <begin position="273"/>
        <end position="284"/>
    </location>
</feature>
<feature type="region of interest" description="Disordered" evidence="6">
    <location>
        <begin position="130"/>
        <end position="325"/>
    </location>
</feature>
<feature type="compositionally biased region" description="Acidic residues" evidence="6">
    <location>
        <begin position="480"/>
        <end position="495"/>
    </location>
</feature>
<name>A0A8H6TQR0_MYCCL</name>
<comment type="catalytic activity">
    <reaction evidence="5">
        <text>L-seryl-[protein] + ATP = O-phospho-L-seryl-[protein] + ADP + H(+)</text>
        <dbReference type="Rhea" id="RHEA:17989"/>
        <dbReference type="Rhea" id="RHEA-COMP:9863"/>
        <dbReference type="Rhea" id="RHEA-COMP:11604"/>
        <dbReference type="ChEBI" id="CHEBI:15378"/>
        <dbReference type="ChEBI" id="CHEBI:29999"/>
        <dbReference type="ChEBI" id="CHEBI:30616"/>
        <dbReference type="ChEBI" id="CHEBI:83421"/>
        <dbReference type="ChEBI" id="CHEBI:456216"/>
        <dbReference type="EC" id="2.7.11.1"/>
    </reaction>
</comment>
<keyword evidence="9" id="KW-0808">Transferase</keyword>
<dbReference type="InterPro" id="IPR051931">
    <property type="entry name" value="PAK3-like"/>
</dbReference>
<evidence type="ECO:0000256" key="3">
    <source>
        <dbReference type="ARBA" id="ARBA00022840"/>
    </source>
</evidence>
<evidence type="ECO:0000256" key="4">
    <source>
        <dbReference type="ARBA" id="ARBA00047899"/>
    </source>
</evidence>
<feature type="compositionally biased region" description="Polar residues" evidence="6">
    <location>
        <begin position="395"/>
        <end position="408"/>
    </location>
</feature>
<feature type="compositionally biased region" description="Pro residues" evidence="6">
    <location>
        <begin position="555"/>
        <end position="584"/>
    </location>
</feature>
<accession>A0A8H6TQR0</accession>
<feature type="compositionally biased region" description="Low complexity" evidence="6">
    <location>
        <begin position="457"/>
        <end position="469"/>
    </location>
</feature>
<evidence type="ECO:0000256" key="2">
    <source>
        <dbReference type="ARBA" id="ARBA00022741"/>
    </source>
</evidence>
<dbReference type="EMBL" id="JACAZE010000002">
    <property type="protein sequence ID" value="KAF7321072.1"/>
    <property type="molecule type" value="Genomic_DNA"/>
</dbReference>
<comment type="catalytic activity">
    <reaction evidence="4">
        <text>L-threonyl-[protein] + ATP = O-phospho-L-threonyl-[protein] + ADP + H(+)</text>
        <dbReference type="Rhea" id="RHEA:46608"/>
        <dbReference type="Rhea" id="RHEA-COMP:11060"/>
        <dbReference type="Rhea" id="RHEA-COMP:11605"/>
        <dbReference type="ChEBI" id="CHEBI:15378"/>
        <dbReference type="ChEBI" id="CHEBI:30013"/>
        <dbReference type="ChEBI" id="CHEBI:30616"/>
        <dbReference type="ChEBI" id="CHEBI:61977"/>
        <dbReference type="ChEBI" id="CHEBI:456216"/>
        <dbReference type="EC" id="2.7.11.1"/>
    </reaction>
</comment>
<dbReference type="PRINTS" id="PR01217">
    <property type="entry name" value="PRICHEXTENSN"/>
</dbReference>
<dbReference type="InterPro" id="IPR000095">
    <property type="entry name" value="CRIB_dom"/>
</dbReference>
<keyword evidence="9" id="KW-0723">Serine/threonine-protein kinase</keyword>
<dbReference type="Pfam" id="PF00069">
    <property type="entry name" value="Pkinase"/>
    <property type="match status" value="1"/>
</dbReference>
<comment type="caution">
    <text evidence="9">The sequence shown here is derived from an EMBL/GenBank/DDBJ whole genome shotgun (WGS) entry which is preliminary data.</text>
</comment>
<gene>
    <name evidence="9" type="ORF">HMN09_00194600</name>
</gene>
<dbReference type="Gene3D" id="1.10.510.10">
    <property type="entry name" value="Transferase(Phosphotransferase) domain 1"/>
    <property type="match status" value="1"/>
</dbReference>
<sequence length="1046" mass="113319">MDAGAKQSRFSTLRMFKTAQNGQGGPPPPPPKDPVYLAARNRSLASLSPADSFPSSPLSANPYGRNASAVSLALPPSTPAPKKRGFFKFGKSKSPENSPLPPGDDESISMPWNFSHNMHVDEALVGIPPSWSTSLQGAGFTEDEIAAIQQRRMPFDRPKPSLVKPVPRSTSLPKSQHTPASSLSASSVSGSSSRSSPAPPPSPKMAPNVYSQETQRPRQEPPVRQPVDPRTYSPSPTPSSQQGRQYSPTPSQQQQQQRQYSPTPSQPRQYSPAPQSREPSLNRSPSPPAIQNEPYDYSPSPSPSPPPSPEPEQRPTINAKNLTLDLALEDTADSWSDAVLSATPWSASAQSPRFTVTAPPTAAISPTVEVEEPDADMLAYDEYYGASPSPSPSPTNNSFGDTLNITSSRDNRDRDSGMSDATMLGVPASTAGIHQVSIVRRAVATTVPSRAPPPASPQSSNFGSSSSSESQDHQTPTTELADDDDEEAEDEDDTLDYYRTGKNYLEENGFNFGSGKKGKPAPVISAEDLEEERRQREWEEMQRSEAERERRRRVPSPPRVAPPAMPPPAIPPPAIPPPVAPLVPAPKFKSQTQTQPPPAPAPVPQLKQIDPRAQQLTSPTDTFGGPLDEPEEDEEDDYEYGYDFPDEDELESESAAADSPLALRGPAGAGPSPRKSPNNRPVVPSVITTGVRRSPGPLTALSFAQTPITPAQRYAGWVAEAVAPLEEFIDEPADPRDFYTELQEIAEGESGSVFAAVLDPAAQIARLRLPPLIKARDVDDVAHGKQVMVALKCIALVPGGSQKLLDIRKECTLLRGLMCEQVLGLDALYVDIEDDALWIRMELMERSLADVVGLADQGLRLQEPRIIARFASDMLLAIDYLQRHQIAHRDLRSDNLLLNSEGVLKLTDFSNAVLVTPDEPMSTEQVGVMYWQAPEVLSGAYDPLKIDVWSVGATVWELAEANPPFADTDQPEDRWPPLSNPSIYPPAFHEFLTSCSEPAASRPSAGELLKSPLLTKACGRPVIVQLLSRCMAIEQVLQGDMPDTPS</sequence>
<dbReference type="Proteomes" id="UP000613580">
    <property type="component" value="Unassembled WGS sequence"/>
</dbReference>
<dbReference type="GO" id="GO:0004674">
    <property type="term" value="F:protein serine/threonine kinase activity"/>
    <property type="evidence" value="ECO:0007669"/>
    <property type="project" value="UniProtKB-KW"/>
</dbReference>
<dbReference type="InterPro" id="IPR036936">
    <property type="entry name" value="CRIB_dom_sf"/>
</dbReference>
<dbReference type="OrthoDB" id="248923at2759"/>
<dbReference type="PROSITE" id="PS50108">
    <property type="entry name" value="CRIB"/>
    <property type="match status" value="1"/>
</dbReference>
<dbReference type="InterPro" id="IPR020635">
    <property type="entry name" value="Tyr_kinase_cat_dom"/>
</dbReference>
<dbReference type="PANTHER" id="PTHR45832:SF22">
    <property type="entry name" value="SERINE_THREONINE-PROTEIN KINASE SAMKA-RELATED"/>
    <property type="match status" value="1"/>
</dbReference>
<dbReference type="PROSITE" id="PS50011">
    <property type="entry name" value="PROTEIN_KINASE_DOM"/>
    <property type="match status" value="1"/>
</dbReference>
<evidence type="ECO:0000256" key="6">
    <source>
        <dbReference type="SAM" id="MobiDB-lite"/>
    </source>
</evidence>
<feature type="region of interest" description="Disordered" evidence="6">
    <location>
        <begin position="1"/>
        <end position="41"/>
    </location>
</feature>
<evidence type="ECO:0000313" key="10">
    <source>
        <dbReference type="Proteomes" id="UP000613580"/>
    </source>
</evidence>
<feature type="region of interest" description="Disordered" evidence="6">
    <location>
        <begin position="69"/>
        <end position="112"/>
    </location>
</feature>
<reference evidence="9" key="1">
    <citation type="submission" date="2020-05" db="EMBL/GenBank/DDBJ databases">
        <title>Mycena genomes resolve the evolution of fungal bioluminescence.</title>
        <authorList>
            <person name="Tsai I.J."/>
        </authorList>
    </citation>
    <scope>NUCLEOTIDE SEQUENCE</scope>
    <source>
        <strain evidence="9">110903Hualien_Pintung</strain>
    </source>
</reference>
<evidence type="ECO:0000259" key="8">
    <source>
        <dbReference type="PROSITE" id="PS50108"/>
    </source>
</evidence>
<feature type="domain" description="Protein kinase" evidence="7">
    <location>
        <begin position="739"/>
        <end position="1014"/>
    </location>
</feature>
<feature type="compositionally biased region" description="Basic and acidic residues" evidence="6">
    <location>
        <begin position="531"/>
        <end position="549"/>
    </location>
</feature>
<dbReference type="Gene3D" id="3.90.810.10">
    <property type="entry name" value="CRIB domain"/>
    <property type="match status" value="1"/>
</dbReference>
<evidence type="ECO:0000313" key="9">
    <source>
        <dbReference type="EMBL" id="KAF7321072.1"/>
    </source>
</evidence>
<feature type="compositionally biased region" description="Low complexity" evidence="6">
    <location>
        <begin position="653"/>
        <end position="663"/>
    </location>
</feature>
<feature type="compositionally biased region" description="Low complexity" evidence="6">
    <location>
        <begin position="175"/>
        <end position="196"/>
    </location>
</feature>
<dbReference type="SUPFAM" id="SSF56112">
    <property type="entry name" value="Protein kinase-like (PK-like)"/>
    <property type="match status" value="1"/>
</dbReference>
<dbReference type="PANTHER" id="PTHR45832">
    <property type="entry name" value="SERINE/THREONINE-PROTEIN KINASE SAMKA-RELATED-RELATED"/>
    <property type="match status" value="1"/>
</dbReference>
<dbReference type="InterPro" id="IPR000719">
    <property type="entry name" value="Prot_kinase_dom"/>
</dbReference>
<keyword evidence="9" id="KW-0418">Kinase</keyword>